<dbReference type="SUPFAM" id="SSF51735">
    <property type="entry name" value="NAD(P)-binding Rossmann-fold domains"/>
    <property type="match status" value="1"/>
</dbReference>
<reference evidence="2 3" key="1">
    <citation type="submission" date="2019-04" db="EMBL/GenBank/DDBJ databases">
        <title>Thalassotalea guangxiensis sp. nov., isolated from sediment of the coastal wetland.</title>
        <authorList>
            <person name="Zheng S."/>
            <person name="Zhang D."/>
        </authorList>
    </citation>
    <scope>NUCLEOTIDE SEQUENCE [LARGE SCALE GENOMIC DNA]</scope>
    <source>
        <strain evidence="2 3">ZS-4</strain>
    </source>
</reference>
<dbReference type="InterPro" id="IPR016040">
    <property type="entry name" value="NAD(P)-bd_dom"/>
</dbReference>
<sequence>MSGITMKTALVLGATGLTGSVLLQKLLQDDRYRQVICVARRPIDIDNKKLVFTELSEQQLQGIYQQYSIDDVFCCLGTTIKKAKSKDAFIKVDKDLVVMAGKHAANAGVNKFVVISALGARTNSFSFYNRIKGEMEAQLQNRGLQHLVIVRPSLILGPRQESRTGEDIAKRIYHLGSLLIDRLLPAYRPVEASKIAQMMINQANQSSPDSLTVVENKDIHNL</sequence>
<keyword evidence="3" id="KW-1185">Reference proteome</keyword>
<dbReference type="Proteomes" id="UP000307999">
    <property type="component" value="Unassembled WGS sequence"/>
</dbReference>
<evidence type="ECO:0000313" key="3">
    <source>
        <dbReference type="Proteomes" id="UP000307999"/>
    </source>
</evidence>
<accession>A0A4U1B5C8</accession>
<proteinExistence type="predicted"/>
<feature type="domain" description="NAD(P)-binding" evidence="1">
    <location>
        <begin position="13"/>
        <end position="155"/>
    </location>
</feature>
<dbReference type="PANTHER" id="PTHR14097">
    <property type="entry name" value="OXIDOREDUCTASE HTATIP2"/>
    <property type="match status" value="1"/>
</dbReference>
<dbReference type="PANTHER" id="PTHR14097:SF7">
    <property type="entry name" value="OXIDOREDUCTASE HTATIP2"/>
    <property type="match status" value="1"/>
</dbReference>
<protein>
    <submittedName>
        <fullName evidence="2">NAD-dependent epimerase/dehydratase family protein</fullName>
    </submittedName>
</protein>
<dbReference type="AlphaFoldDB" id="A0A4U1B5C8"/>
<organism evidence="2 3">
    <name type="scientific">Thalassotalea mangrovi</name>
    <dbReference type="NCBI Taxonomy" id="2572245"/>
    <lineage>
        <taxon>Bacteria</taxon>
        <taxon>Pseudomonadati</taxon>
        <taxon>Pseudomonadota</taxon>
        <taxon>Gammaproteobacteria</taxon>
        <taxon>Alteromonadales</taxon>
        <taxon>Colwelliaceae</taxon>
        <taxon>Thalassotalea</taxon>
    </lineage>
</organism>
<evidence type="ECO:0000259" key="1">
    <source>
        <dbReference type="Pfam" id="PF13460"/>
    </source>
</evidence>
<comment type="caution">
    <text evidence="2">The sequence shown here is derived from an EMBL/GenBank/DDBJ whole genome shotgun (WGS) entry which is preliminary data.</text>
</comment>
<gene>
    <name evidence="2" type="ORF">E8M12_07705</name>
</gene>
<dbReference type="Gene3D" id="3.40.50.720">
    <property type="entry name" value="NAD(P)-binding Rossmann-like Domain"/>
    <property type="match status" value="1"/>
</dbReference>
<dbReference type="Pfam" id="PF13460">
    <property type="entry name" value="NAD_binding_10"/>
    <property type="match status" value="1"/>
</dbReference>
<dbReference type="InterPro" id="IPR036291">
    <property type="entry name" value="NAD(P)-bd_dom_sf"/>
</dbReference>
<dbReference type="EMBL" id="SWDB01000017">
    <property type="protein sequence ID" value="TKB45644.1"/>
    <property type="molecule type" value="Genomic_DNA"/>
</dbReference>
<evidence type="ECO:0000313" key="2">
    <source>
        <dbReference type="EMBL" id="TKB45644.1"/>
    </source>
</evidence>
<name>A0A4U1B5C8_9GAMM</name>
<dbReference type="OrthoDB" id="9798632at2"/>